<dbReference type="Proteomes" id="UP000510621">
    <property type="component" value="Chromosome"/>
</dbReference>
<evidence type="ECO:0000313" key="1">
    <source>
        <dbReference type="EMBL" id="QLQ33650.1"/>
    </source>
</evidence>
<protein>
    <submittedName>
        <fullName evidence="1">Uncharacterized protein</fullName>
    </submittedName>
</protein>
<accession>A0A7L6AWS8</accession>
<reference evidence="1" key="1">
    <citation type="submission" date="2020-06" db="EMBL/GenBank/DDBJ databases">
        <title>Analysis procedures for assessing recovery of high quality, complete, closed genomes from Nanopore long read metagenome sequencing.</title>
        <authorList>
            <person name="Bessarab I."/>
            <person name="Arumugam K."/>
            <person name="Haryono M."/>
            <person name="Liu X."/>
            <person name="Roy S."/>
            <person name="Zuniga-Montanez R.E."/>
            <person name="Qiu G."/>
            <person name="Drautz-Moses D.I."/>
            <person name="Law Y.Y."/>
            <person name="Wuertz S."/>
            <person name="Lauro F.M."/>
            <person name="Huson D.H."/>
            <person name="Williams R.B."/>
        </authorList>
    </citation>
    <scope>NUCLEOTIDE SEQUENCE [LARGE SCALE GENOMIC DNA]</scope>
    <source>
        <strain evidence="1">SSD2</strain>
    </source>
</reference>
<sequence length="203" mass="21368">MKRFAGFPGGASNTKLGTIYAIDRNVNPNVVTPFLPPMQALTHTIMPTPHWGLPMGTRRRQAVGKAGWADIDLSPDGSVLYAVNLFDKKLYAVPVVRGATGISAGTASTISFPASAATDVCANGDWAPGGLKVTQGDVFVTVTCTAETSQDATDLHFYVYKFAQDNPGVFTKVVNGAIIHATLIGIRGSMTHMAIATVITSRG</sequence>
<dbReference type="KEGG" id="this:HZT40_20885"/>
<keyword evidence="2" id="KW-1185">Reference proteome</keyword>
<dbReference type="AlphaFoldDB" id="A0A7L6AWS8"/>
<organism evidence="1 2">
    <name type="scientific">Candidatus Thiothrix singaporensis</name>
    <dbReference type="NCBI Taxonomy" id="2799669"/>
    <lineage>
        <taxon>Bacteria</taxon>
        <taxon>Pseudomonadati</taxon>
        <taxon>Pseudomonadota</taxon>
        <taxon>Gammaproteobacteria</taxon>
        <taxon>Thiotrichales</taxon>
        <taxon>Thiotrichaceae</taxon>
        <taxon>Thiothrix</taxon>
    </lineage>
</organism>
<evidence type="ECO:0000313" key="2">
    <source>
        <dbReference type="Proteomes" id="UP000510621"/>
    </source>
</evidence>
<name>A0A7L6AWS8_9GAMM</name>
<proteinExistence type="predicted"/>
<gene>
    <name evidence="1" type="ORF">HZT40_20885</name>
</gene>
<dbReference type="EMBL" id="CP059265">
    <property type="protein sequence ID" value="QLQ33650.1"/>
    <property type="molecule type" value="Genomic_DNA"/>
</dbReference>